<proteinExistence type="predicted"/>
<dbReference type="Proteomes" id="UP000297452">
    <property type="component" value="Unassembled WGS sequence"/>
</dbReference>
<keyword evidence="2" id="KW-1185">Reference proteome</keyword>
<protein>
    <submittedName>
        <fullName evidence="1">Uncharacterized protein</fullName>
    </submittedName>
</protein>
<reference evidence="1 2" key="1">
    <citation type="submission" date="2017-12" db="EMBL/GenBank/DDBJ databases">
        <title>Comparative genomics of Botrytis spp.</title>
        <authorList>
            <person name="Valero-Jimenez C.A."/>
            <person name="Tapia P."/>
            <person name="Veloso J."/>
            <person name="Silva-Moreno E."/>
            <person name="Staats M."/>
            <person name="Valdes J.H."/>
            <person name="Van Kan J.A.L."/>
        </authorList>
    </citation>
    <scope>NUCLEOTIDE SEQUENCE [LARGE SCALE GENOMIC DNA]</scope>
    <source>
        <strain evidence="1 2">MUCL2120</strain>
    </source>
</reference>
<evidence type="ECO:0000313" key="2">
    <source>
        <dbReference type="Proteomes" id="UP000297452"/>
    </source>
</evidence>
<accession>A0A4Z1J6T2</accession>
<dbReference type="EMBL" id="PQXJ01000011">
    <property type="protein sequence ID" value="TGO69435.1"/>
    <property type="molecule type" value="Genomic_DNA"/>
</dbReference>
<sequence>MSTLLEGNCYIVGQSTHQSKYYTINRIRTSLKQVIGGILRSHPHIKKIDALHIKHRLCGSDAAASQENKELQYNDGYLPVMLSANIQTPVYAPCASQPYVIYSLLQNLSHVQKACSHLLTDPIREATFTGAGKDLLNVSRSEPKD</sequence>
<gene>
    <name evidence="1" type="ORF">BOTNAR_0011g00520</name>
</gene>
<dbReference type="OrthoDB" id="3513698at2759"/>
<name>A0A4Z1J6T2_9HELO</name>
<dbReference type="AlphaFoldDB" id="A0A4Z1J6T2"/>
<evidence type="ECO:0000313" key="1">
    <source>
        <dbReference type="EMBL" id="TGO69435.1"/>
    </source>
</evidence>
<organism evidence="1 2">
    <name type="scientific">Botryotinia narcissicola</name>
    <dbReference type="NCBI Taxonomy" id="278944"/>
    <lineage>
        <taxon>Eukaryota</taxon>
        <taxon>Fungi</taxon>
        <taxon>Dikarya</taxon>
        <taxon>Ascomycota</taxon>
        <taxon>Pezizomycotina</taxon>
        <taxon>Leotiomycetes</taxon>
        <taxon>Helotiales</taxon>
        <taxon>Sclerotiniaceae</taxon>
        <taxon>Botryotinia</taxon>
    </lineage>
</organism>
<comment type="caution">
    <text evidence="1">The sequence shown here is derived from an EMBL/GenBank/DDBJ whole genome shotgun (WGS) entry which is preliminary data.</text>
</comment>